<evidence type="ECO:0000256" key="3">
    <source>
        <dbReference type="SAM" id="MobiDB-lite"/>
    </source>
</evidence>
<evidence type="ECO:0000259" key="4">
    <source>
        <dbReference type="Pfam" id="PF13439"/>
    </source>
</evidence>
<dbReference type="PANTHER" id="PTHR45947">
    <property type="entry name" value="SULFOQUINOVOSYL TRANSFERASE SQD2"/>
    <property type="match status" value="1"/>
</dbReference>
<comment type="caution">
    <text evidence="5">The sequence shown here is derived from an EMBL/GenBank/DDBJ whole genome shotgun (WGS) entry which is preliminary data.</text>
</comment>
<feature type="compositionally biased region" description="Pro residues" evidence="3">
    <location>
        <begin position="147"/>
        <end position="156"/>
    </location>
</feature>
<evidence type="ECO:0000256" key="2">
    <source>
        <dbReference type="ARBA" id="ARBA00022679"/>
    </source>
</evidence>
<dbReference type="EMBL" id="RBKT01000001">
    <property type="protein sequence ID" value="RKR88578.1"/>
    <property type="molecule type" value="Genomic_DNA"/>
</dbReference>
<keyword evidence="6" id="KW-1185">Reference proteome</keyword>
<accession>A0A495JJ31</accession>
<dbReference type="InterPro" id="IPR028098">
    <property type="entry name" value="Glyco_trans_4-like_N"/>
</dbReference>
<dbReference type="SUPFAM" id="SSF53756">
    <property type="entry name" value="UDP-Glycosyltransferase/glycogen phosphorylase"/>
    <property type="match status" value="1"/>
</dbReference>
<dbReference type="Proteomes" id="UP000277671">
    <property type="component" value="Unassembled WGS sequence"/>
</dbReference>
<evidence type="ECO:0000313" key="5">
    <source>
        <dbReference type="EMBL" id="RKR88578.1"/>
    </source>
</evidence>
<reference evidence="5 6" key="1">
    <citation type="submission" date="2018-10" db="EMBL/GenBank/DDBJ databases">
        <title>Sequencing the genomes of 1000 actinobacteria strains.</title>
        <authorList>
            <person name="Klenk H.-P."/>
        </authorList>
    </citation>
    <scope>NUCLEOTIDE SEQUENCE [LARGE SCALE GENOMIC DNA]</scope>
    <source>
        <strain evidence="5 6">DSM 45175</strain>
    </source>
</reference>
<dbReference type="AlphaFoldDB" id="A0A495JJ31"/>
<dbReference type="PANTHER" id="PTHR45947:SF3">
    <property type="entry name" value="SULFOQUINOVOSYL TRANSFERASE SQD2"/>
    <property type="match status" value="1"/>
</dbReference>
<keyword evidence="2 5" id="KW-0808">Transferase</keyword>
<dbReference type="InterPro" id="IPR050194">
    <property type="entry name" value="Glycosyltransferase_grp1"/>
</dbReference>
<dbReference type="Pfam" id="PF13439">
    <property type="entry name" value="Glyco_transf_4"/>
    <property type="match status" value="1"/>
</dbReference>
<evidence type="ECO:0000256" key="1">
    <source>
        <dbReference type="ARBA" id="ARBA00022676"/>
    </source>
</evidence>
<dbReference type="GO" id="GO:0016757">
    <property type="term" value="F:glycosyltransferase activity"/>
    <property type="evidence" value="ECO:0007669"/>
    <property type="project" value="UniProtKB-KW"/>
</dbReference>
<gene>
    <name evidence="5" type="ORF">BDK92_2906</name>
</gene>
<keyword evidence="1" id="KW-0328">Glycosyltransferase</keyword>
<name>A0A495JJ31_9ACTN</name>
<organism evidence="5 6">
    <name type="scientific">Micromonospora pisi</name>
    <dbReference type="NCBI Taxonomy" id="589240"/>
    <lineage>
        <taxon>Bacteria</taxon>
        <taxon>Bacillati</taxon>
        <taxon>Actinomycetota</taxon>
        <taxon>Actinomycetes</taxon>
        <taxon>Micromonosporales</taxon>
        <taxon>Micromonosporaceae</taxon>
        <taxon>Micromonospora</taxon>
    </lineage>
</organism>
<feature type="region of interest" description="Disordered" evidence="3">
    <location>
        <begin position="147"/>
        <end position="170"/>
    </location>
</feature>
<protein>
    <submittedName>
        <fullName evidence="5">Glycosyltransferase involved in cell wall biosynthesis</fullName>
    </submittedName>
</protein>
<sequence length="454" mass="47750">MHFTDTYLPRRDGVVSSIRTLVRALADRGHPGLTVVPRHPGQTGEPDLMRLRALPCGVADLRLSPWLLHGGAAAGTIAEIAASAPEVVHVHTPGPVGLLGVLTARRLGLPLVQTYHTDLHAYVDAYKVPTRALRGAVRLYAHRLGVPRPPVRPEPAPGGAAPSRQAPAASHRRAALDATNLLLLGDADAVVVPTRAVLDRISLPVPDDRVFLVPTGVAPCRTSPTEVAAFRAGNGIAPTDKVILFVGRVNREKGVDLLINSFAELLAGCPRARLVLVGAIYEPRWLAELLRLVGPAVADRITVIGQQPPPVVAAAYGAAEVLAFPSGTDTQALVLQEAALAGVPAVLVDPVLHRHGPLAGAADCAAPTTTGFAAALLRLLTDPAAARRLGQLAADRAAGHTPERYADAICDVYAHAARRHAQVARRQAEWAGRPGPAQPVGAFGRLSDRGRTRR</sequence>
<proteinExistence type="predicted"/>
<feature type="region of interest" description="Disordered" evidence="3">
    <location>
        <begin position="426"/>
        <end position="454"/>
    </location>
</feature>
<dbReference type="Gene3D" id="3.40.50.2000">
    <property type="entry name" value="Glycogen Phosphorylase B"/>
    <property type="match status" value="2"/>
</dbReference>
<dbReference type="Pfam" id="PF13692">
    <property type="entry name" value="Glyco_trans_1_4"/>
    <property type="match status" value="1"/>
</dbReference>
<evidence type="ECO:0000313" key="6">
    <source>
        <dbReference type="Proteomes" id="UP000277671"/>
    </source>
</evidence>
<feature type="domain" description="Glycosyltransferase subfamily 4-like N-terminal" evidence="4">
    <location>
        <begin position="12"/>
        <end position="218"/>
    </location>
</feature>
<dbReference type="GO" id="GO:1901137">
    <property type="term" value="P:carbohydrate derivative biosynthetic process"/>
    <property type="evidence" value="ECO:0007669"/>
    <property type="project" value="UniProtKB-ARBA"/>
</dbReference>